<reference evidence="2" key="1">
    <citation type="submission" date="2018-01" db="EMBL/GenBank/DDBJ databases">
        <authorList>
            <person name="Clerissi C."/>
        </authorList>
    </citation>
    <scope>NUCLEOTIDE SEQUENCE [LARGE SCALE GENOMIC DNA]</scope>
    <source>
        <strain evidence="2">Cupriavidus taiwanensis STM 6021</strain>
    </source>
</reference>
<name>A0A7Z7JAU0_9BURK</name>
<protein>
    <submittedName>
        <fullName evidence="2">Uncharacterized protein</fullName>
    </submittedName>
</protein>
<proteinExistence type="predicted"/>
<accession>A0A7Z7JAU0</accession>
<organism evidence="2">
    <name type="scientific">Cupriavidus taiwanensis</name>
    <dbReference type="NCBI Taxonomy" id="164546"/>
    <lineage>
        <taxon>Bacteria</taxon>
        <taxon>Pseudomonadati</taxon>
        <taxon>Pseudomonadota</taxon>
        <taxon>Betaproteobacteria</taxon>
        <taxon>Burkholderiales</taxon>
        <taxon>Burkholderiaceae</taxon>
        <taxon>Cupriavidus</taxon>
    </lineage>
</organism>
<comment type="caution">
    <text evidence="2">The sequence shown here is derived from an EMBL/GenBank/DDBJ whole genome shotgun (WGS) entry which is preliminary data.</text>
</comment>
<evidence type="ECO:0000313" key="2">
    <source>
        <dbReference type="EMBL" id="SPC15908.1"/>
    </source>
</evidence>
<dbReference type="EMBL" id="OGUU01000011">
    <property type="protein sequence ID" value="SPC15908.1"/>
    <property type="molecule type" value="Genomic_DNA"/>
</dbReference>
<dbReference type="Proteomes" id="UP000257139">
    <property type="component" value="Chromosome CBM2594_a"/>
</dbReference>
<gene>
    <name evidence="2" type="ORF">CBM2594_A70473</name>
</gene>
<evidence type="ECO:0000256" key="1">
    <source>
        <dbReference type="SAM" id="MobiDB-lite"/>
    </source>
</evidence>
<sequence length="91" mass="10200">MHENMPRRHGLRGGIKEGMAGYGRPGVGSDSRLRHAYLATAQHLVPRWSPQKSLPPRSWHPRLARLSNRFPRLPSCGIAAGPHYFVKISLP</sequence>
<feature type="region of interest" description="Disordered" evidence="1">
    <location>
        <begin position="1"/>
        <end position="23"/>
    </location>
</feature>
<dbReference type="AlphaFoldDB" id="A0A7Z7JAU0"/>